<protein>
    <submittedName>
        <fullName evidence="1">Uncharacterized protein</fullName>
    </submittedName>
</protein>
<evidence type="ECO:0000313" key="2">
    <source>
        <dbReference type="Proteomes" id="UP000310200"/>
    </source>
</evidence>
<dbReference type="AlphaFoldDB" id="A0A4S2KIS7"/>
<name>A0A4S2KIS7_9HYME</name>
<accession>A0A4S2KIS7</accession>
<organism evidence="1 2">
    <name type="scientific">Temnothorax longispinosus</name>
    <dbReference type="NCBI Taxonomy" id="300112"/>
    <lineage>
        <taxon>Eukaryota</taxon>
        <taxon>Metazoa</taxon>
        <taxon>Ecdysozoa</taxon>
        <taxon>Arthropoda</taxon>
        <taxon>Hexapoda</taxon>
        <taxon>Insecta</taxon>
        <taxon>Pterygota</taxon>
        <taxon>Neoptera</taxon>
        <taxon>Endopterygota</taxon>
        <taxon>Hymenoptera</taxon>
        <taxon>Apocrita</taxon>
        <taxon>Aculeata</taxon>
        <taxon>Formicoidea</taxon>
        <taxon>Formicidae</taxon>
        <taxon>Myrmicinae</taxon>
        <taxon>Temnothorax</taxon>
    </lineage>
</organism>
<sequence>RTDSIAPLIRGARDKTAAQFQITVPDLLLQACRESSLAWKAEGRLDRLGTTLRTASGRLRFRPVCRATGNQEAACAVE</sequence>
<evidence type="ECO:0000313" key="1">
    <source>
        <dbReference type="EMBL" id="TGZ49455.1"/>
    </source>
</evidence>
<keyword evidence="2" id="KW-1185">Reference proteome</keyword>
<proteinExistence type="predicted"/>
<gene>
    <name evidence="1" type="ORF">DBV15_08248</name>
</gene>
<reference evidence="1 2" key="1">
    <citation type="journal article" date="2019" name="Philos. Trans. R. Soc. Lond., B, Biol. Sci.">
        <title>Ant behaviour and brain gene expression of defending hosts depend on the ecological success of the intruding social parasite.</title>
        <authorList>
            <person name="Kaur R."/>
            <person name="Stoldt M."/>
            <person name="Jongepier E."/>
            <person name="Feldmeyer B."/>
            <person name="Menzel F."/>
            <person name="Bornberg-Bauer E."/>
            <person name="Foitzik S."/>
        </authorList>
    </citation>
    <scope>NUCLEOTIDE SEQUENCE [LARGE SCALE GENOMIC DNA]</scope>
    <source>
        <tissue evidence="1">Whole body</tissue>
    </source>
</reference>
<feature type="non-terminal residue" evidence="1">
    <location>
        <position position="1"/>
    </location>
</feature>
<dbReference type="EMBL" id="QBLH01002134">
    <property type="protein sequence ID" value="TGZ49455.1"/>
    <property type="molecule type" value="Genomic_DNA"/>
</dbReference>
<comment type="caution">
    <text evidence="1">The sequence shown here is derived from an EMBL/GenBank/DDBJ whole genome shotgun (WGS) entry which is preliminary data.</text>
</comment>
<dbReference type="Proteomes" id="UP000310200">
    <property type="component" value="Unassembled WGS sequence"/>
</dbReference>